<reference evidence="3 4" key="1">
    <citation type="submission" date="2016-11" db="EMBL/GenBank/DDBJ databases">
        <title>Trade-off between light-utilization and light-protection in marine flavobacteria.</title>
        <authorList>
            <person name="Kumagai Y."/>
        </authorList>
    </citation>
    <scope>NUCLEOTIDE SEQUENCE [LARGE SCALE GENOMIC DNA]</scope>
    <source>
        <strain evidence="3 4">ATCC 700397</strain>
    </source>
</reference>
<dbReference type="GO" id="GO:0006508">
    <property type="term" value="P:proteolysis"/>
    <property type="evidence" value="ECO:0007669"/>
    <property type="project" value="InterPro"/>
</dbReference>
<dbReference type="PANTHER" id="PTHR11261:SF3">
    <property type="entry name" value="RETINOL-BINDING PROTEIN 3"/>
    <property type="match status" value="1"/>
</dbReference>
<name>A0A2S7KUY2_9FLAO</name>
<dbReference type="InterPro" id="IPR029045">
    <property type="entry name" value="ClpP/crotonase-like_dom_sf"/>
</dbReference>
<dbReference type="InterPro" id="IPR028204">
    <property type="entry name" value="Tricorn_C1"/>
</dbReference>
<dbReference type="EMBL" id="MQUA01000013">
    <property type="protein sequence ID" value="PQB06420.1"/>
    <property type="molecule type" value="Genomic_DNA"/>
</dbReference>
<dbReference type="SMART" id="SM00245">
    <property type="entry name" value="TSPc"/>
    <property type="match status" value="1"/>
</dbReference>
<evidence type="ECO:0000313" key="4">
    <source>
        <dbReference type="Proteomes" id="UP000239522"/>
    </source>
</evidence>
<gene>
    <name evidence="3" type="ORF">BST83_03945</name>
</gene>
<feature type="chain" id="PRO_5015653988" description="Tail specific protease domain-containing protein" evidence="1">
    <location>
        <begin position="20"/>
        <end position="410"/>
    </location>
</feature>
<feature type="signal peptide" evidence="1">
    <location>
        <begin position="1"/>
        <end position="19"/>
    </location>
</feature>
<organism evidence="3 4">
    <name type="scientific">Polaribacter filamentus</name>
    <dbReference type="NCBI Taxonomy" id="53483"/>
    <lineage>
        <taxon>Bacteria</taxon>
        <taxon>Pseudomonadati</taxon>
        <taxon>Bacteroidota</taxon>
        <taxon>Flavobacteriia</taxon>
        <taxon>Flavobacteriales</taxon>
        <taxon>Flavobacteriaceae</taxon>
    </lineage>
</organism>
<accession>A0A2S7KUY2</accession>
<keyword evidence="4" id="KW-1185">Reference proteome</keyword>
<dbReference type="AlphaFoldDB" id="A0A2S7KUY2"/>
<evidence type="ECO:0000256" key="1">
    <source>
        <dbReference type="SAM" id="SignalP"/>
    </source>
</evidence>
<dbReference type="PANTHER" id="PTHR11261">
    <property type="entry name" value="INTERPHOTORECEPTOR RETINOID-BINDING PROTEIN"/>
    <property type="match status" value="1"/>
</dbReference>
<dbReference type="InterPro" id="IPR005151">
    <property type="entry name" value="Tail-specific_protease"/>
</dbReference>
<sequence length="410" mass="47423">MKQLILVFIIFLNFSYANSQSNKIDQTKIKEDLNEILTDISQNYIYLQEKNVDLNCIREYYEKQIPDIKTEEQIVLFFEYLLDEFYDSHLILNTNRNSSFRLYSPIYVTIKNGKPIVSNVWQIQIENLEQNIIGAELLKINGTDFDRAIEQFPTHCSDKKSQSVREWIANKLLAGRYNQPRILTLKLESKETVEFDLDKLKIKQSSELLTLTVENEIGIITINNSLGNNGLINEFDKALDKLMNTKGLIIDLRNTVDGGNSYVARGIMGRFINEPKPYQKHLTIEQYDGNPILERSWIEYVNPRKEQYKKPVVILVGRWTGSMGEGLVIGFEGIERAEIVGSEMERLAGEMNGFSFKNQNFGYRLSTAKLFHVNGTPREKYVPTNYVKQTTIQKDETLEKGIEIINKSEE</sequence>
<feature type="domain" description="Tail specific protease" evidence="2">
    <location>
        <begin position="190"/>
        <end position="388"/>
    </location>
</feature>
<dbReference type="SUPFAM" id="SSF52096">
    <property type="entry name" value="ClpP/crotonase"/>
    <property type="match status" value="1"/>
</dbReference>
<dbReference type="Pfam" id="PF14684">
    <property type="entry name" value="Tricorn_C1"/>
    <property type="match status" value="1"/>
</dbReference>
<evidence type="ECO:0000313" key="3">
    <source>
        <dbReference type="EMBL" id="PQB06420.1"/>
    </source>
</evidence>
<proteinExistence type="predicted"/>
<comment type="caution">
    <text evidence="3">The sequence shown here is derived from an EMBL/GenBank/DDBJ whole genome shotgun (WGS) entry which is preliminary data.</text>
</comment>
<dbReference type="Gene3D" id="3.90.226.10">
    <property type="entry name" value="2-enoyl-CoA Hydratase, Chain A, domain 1"/>
    <property type="match status" value="1"/>
</dbReference>
<keyword evidence="1" id="KW-0732">Signal</keyword>
<dbReference type="Gene3D" id="3.30.750.44">
    <property type="match status" value="1"/>
</dbReference>
<dbReference type="Proteomes" id="UP000239522">
    <property type="component" value="Unassembled WGS sequence"/>
</dbReference>
<dbReference type="GO" id="GO:0008236">
    <property type="term" value="F:serine-type peptidase activity"/>
    <property type="evidence" value="ECO:0007669"/>
    <property type="project" value="InterPro"/>
</dbReference>
<dbReference type="OrthoDB" id="9812068at2"/>
<dbReference type="Pfam" id="PF03572">
    <property type="entry name" value="Peptidase_S41"/>
    <property type="match status" value="1"/>
</dbReference>
<evidence type="ECO:0000259" key="2">
    <source>
        <dbReference type="SMART" id="SM00245"/>
    </source>
</evidence>
<dbReference type="RefSeq" id="WP_104808672.1">
    <property type="nucleotide sequence ID" value="NZ_MQUA01000013.1"/>
</dbReference>
<protein>
    <recommendedName>
        <fullName evidence="2">Tail specific protease domain-containing protein</fullName>
    </recommendedName>
</protein>